<dbReference type="Proteomes" id="UP000219972">
    <property type="component" value="Unassembled WGS sequence"/>
</dbReference>
<dbReference type="EMBL" id="NWSL01000014">
    <property type="protein sequence ID" value="PDS49740.1"/>
    <property type="molecule type" value="Genomic_DNA"/>
</dbReference>
<evidence type="ECO:0008006" key="3">
    <source>
        <dbReference type="Google" id="ProtNLM"/>
    </source>
</evidence>
<organism evidence="1 2">
    <name type="scientific">Rhizobium anhuiense</name>
    <dbReference type="NCBI Taxonomy" id="1184720"/>
    <lineage>
        <taxon>Bacteria</taxon>
        <taxon>Pseudomonadati</taxon>
        <taxon>Pseudomonadota</taxon>
        <taxon>Alphaproteobacteria</taxon>
        <taxon>Hyphomicrobiales</taxon>
        <taxon>Rhizobiaceae</taxon>
        <taxon>Rhizobium/Agrobacterium group</taxon>
        <taxon>Rhizobium</taxon>
    </lineage>
</organism>
<comment type="caution">
    <text evidence="1">The sequence shown here is derived from an EMBL/GenBank/DDBJ whole genome shotgun (WGS) entry which is preliminary data.</text>
</comment>
<protein>
    <recommendedName>
        <fullName evidence="3">Nucleotidyltransferase</fullName>
    </recommendedName>
</protein>
<gene>
    <name evidence="1" type="ORF">CO662_21960</name>
</gene>
<proteinExistence type="predicted"/>
<evidence type="ECO:0000313" key="1">
    <source>
        <dbReference type="EMBL" id="PDS49740.1"/>
    </source>
</evidence>
<name>A0ABX4J3G8_9HYPH</name>
<keyword evidence="2" id="KW-1185">Reference proteome</keyword>
<accession>A0ABX4J3G8</accession>
<reference evidence="1 2" key="1">
    <citation type="submission" date="2017-09" db="EMBL/GenBank/DDBJ databases">
        <title>Comparative genomics of rhizobia isolated from Phaseolus vulgaris in China.</title>
        <authorList>
            <person name="Tong W."/>
        </authorList>
    </citation>
    <scope>NUCLEOTIDE SEQUENCE [LARGE SCALE GENOMIC DNA]</scope>
    <source>
        <strain evidence="1 2">Y27</strain>
    </source>
</reference>
<evidence type="ECO:0000313" key="2">
    <source>
        <dbReference type="Proteomes" id="UP000219972"/>
    </source>
</evidence>
<sequence length="336" mass="38387">MTDSIGRYSRDLVSRQLGGYDDILSDLEAKPRGANGNKDGRSFELAYAAYLIVLQIAEVLNLPKEDPLPVEKLERLAYNDRPICLVDDSHIVGLETEAYAQLKLGDFEWAKIEHDFRRQIDLDQAHGLKVDYRFVLGKPRNVPLLQKRLELRGLSSVTACAFYFPPQYLRRIAINSDLKNALEIVTGTTYPEWRAAAYGVVLAEVEQSRGQFDLINMVRRLHEDRPYLYHPIEERHAYEYLLTLLQQIAPDVDAWICGPTLRLSEDESRESYTIPWGDEEAIDAFAGTLRAYELSAAEEYLKLADVLEILEASGWRRAVPPTRKRTRPYIELGAEA</sequence>
<dbReference type="RefSeq" id="WP_097543952.1">
    <property type="nucleotide sequence ID" value="NZ_NWSL01000014.1"/>
</dbReference>